<accession>A0A2V4B9I8</accession>
<dbReference type="SUPFAM" id="SSF53335">
    <property type="entry name" value="S-adenosyl-L-methionine-dependent methyltransferases"/>
    <property type="match status" value="1"/>
</dbReference>
<dbReference type="Gene3D" id="3.40.50.150">
    <property type="entry name" value="Vaccinia Virus protein VP39"/>
    <property type="match status" value="1"/>
</dbReference>
<dbReference type="InterPro" id="IPR029063">
    <property type="entry name" value="SAM-dependent_MTases_sf"/>
</dbReference>
<dbReference type="AlphaFoldDB" id="A0A2V4B9I8"/>
<gene>
    <name evidence="1" type="ORF">BAY60_07235</name>
</gene>
<dbReference type="Pfam" id="PF13578">
    <property type="entry name" value="Methyltransf_24"/>
    <property type="match status" value="1"/>
</dbReference>
<dbReference type="RefSeq" id="WP_112280129.1">
    <property type="nucleotide sequence ID" value="NZ_MASW01000001.1"/>
</dbReference>
<dbReference type="OrthoDB" id="9799672at2"/>
<evidence type="ECO:0000313" key="2">
    <source>
        <dbReference type="Proteomes" id="UP000249915"/>
    </source>
</evidence>
<organism evidence="1 2">
    <name type="scientific">Prauserella muralis</name>
    <dbReference type="NCBI Taxonomy" id="588067"/>
    <lineage>
        <taxon>Bacteria</taxon>
        <taxon>Bacillati</taxon>
        <taxon>Actinomycetota</taxon>
        <taxon>Actinomycetes</taxon>
        <taxon>Pseudonocardiales</taxon>
        <taxon>Pseudonocardiaceae</taxon>
        <taxon>Prauserella</taxon>
    </lineage>
</organism>
<dbReference type="Proteomes" id="UP000249915">
    <property type="component" value="Unassembled WGS sequence"/>
</dbReference>
<dbReference type="EMBL" id="MASW01000001">
    <property type="protein sequence ID" value="PXY32085.1"/>
    <property type="molecule type" value="Genomic_DNA"/>
</dbReference>
<evidence type="ECO:0000313" key="1">
    <source>
        <dbReference type="EMBL" id="PXY32085.1"/>
    </source>
</evidence>
<keyword evidence="2" id="KW-1185">Reference proteome</keyword>
<comment type="caution">
    <text evidence="1">The sequence shown here is derived from an EMBL/GenBank/DDBJ whole genome shotgun (WGS) entry which is preliminary data.</text>
</comment>
<proteinExistence type="predicted"/>
<reference evidence="1 2" key="1">
    <citation type="submission" date="2016-07" db="EMBL/GenBank/DDBJ databases">
        <title>Draft genome sequence of Prauserella muralis DSM 45305, isolated from a mould-covered wall in an indoor environment.</title>
        <authorList>
            <person name="Ruckert C."/>
            <person name="Albersmeier A."/>
            <person name="Jiang C.-L."/>
            <person name="Jiang Y."/>
            <person name="Kalinowski J."/>
            <person name="Schneider O."/>
            <person name="Winkler A."/>
            <person name="Zotchev S.B."/>
        </authorList>
    </citation>
    <scope>NUCLEOTIDE SEQUENCE [LARGE SCALE GENOMIC DNA]</scope>
    <source>
        <strain evidence="1 2">DSM 45305</strain>
    </source>
</reference>
<name>A0A2V4B9I8_9PSEU</name>
<sequence length="279" mass="31667">MKSNALSRRIARTRLAPVVAFPVRAKAVLTHDARVLGTSLRWLVTSREHHNFTYDLTPRNREHLAWFLATVTGEPVSRIRAWLEEVEQDDELRATLERGLATSNRRGLADRTVRYGRRIAWYALVRALKPRHVVESGIDKGLGSCLIAAALRRNAGEGRPGRLSALDINPDAGYLVQGAYRDYVDIRRGDSLETIPALTEPVDVFIHDSWHSPEHEHAEFTLMEDRLADAALLLTDNAAETDVLVQHAEKTGRRFLYFHEFPDRHWHPGDGTGVAWFDR</sequence>
<protein>
    <submittedName>
        <fullName evidence="1">Uncharacterized protein</fullName>
    </submittedName>
</protein>